<accession>A0A6H2DNW3</accession>
<evidence type="ECO:0000256" key="1">
    <source>
        <dbReference type="SAM" id="Phobius"/>
    </source>
</evidence>
<dbReference type="EMBL" id="CP051217">
    <property type="protein sequence ID" value="QJB70349.1"/>
    <property type="molecule type" value="Genomic_DNA"/>
</dbReference>
<keyword evidence="3" id="KW-1185">Reference proteome</keyword>
<sequence length="140" mass="15431">MINIARILLTIAAIQYGLIPPIVDFTESHVFHEAWPPHARFHMVWLLTVGSGLAAYIIYLVWSPARNKRRQLKIASILGAIILGGFFITTSTRGLFGGELADPAHQISILGMDGNLLSFGIAAVLQITAMAIIWVEPERR</sequence>
<keyword evidence="1" id="KW-0472">Membrane</keyword>
<keyword evidence="1" id="KW-1133">Transmembrane helix</keyword>
<dbReference type="InterPro" id="IPR046580">
    <property type="entry name" value="DUF6640"/>
</dbReference>
<organism evidence="2 3">
    <name type="scientific">Parasphingorhabdus halotolerans</name>
    <dbReference type="NCBI Taxonomy" id="2725558"/>
    <lineage>
        <taxon>Bacteria</taxon>
        <taxon>Pseudomonadati</taxon>
        <taxon>Pseudomonadota</taxon>
        <taxon>Alphaproteobacteria</taxon>
        <taxon>Sphingomonadales</taxon>
        <taxon>Sphingomonadaceae</taxon>
        <taxon>Parasphingorhabdus</taxon>
    </lineage>
</organism>
<protein>
    <submittedName>
        <fullName evidence="2">Uncharacterized protein</fullName>
    </submittedName>
</protein>
<evidence type="ECO:0000313" key="3">
    <source>
        <dbReference type="Proteomes" id="UP000501600"/>
    </source>
</evidence>
<name>A0A6H2DNW3_9SPHN</name>
<dbReference type="Proteomes" id="UP000501600">
    <property type="component" value="Chromosome"/>
</dbReference>
<reference evidence="2 3" key="1">
    <citation type="submission" date="2020-04" db="EMBL/GenBank/DDBJ databases">
        <title>Genome sequence for Sphingorhabdus sp. strain M1.</title>
        <authorList>
            <person name="Park S.-J."/>
        </authorList>
    </citation>
    <scope>NUCLEOTIDE SEQUENCE [LARGE SCALE GENOMIC DNA]</scope>
    <source>
        <strain evidence="2 3">JK6</strain>
    </source>
</reference>
<proteinExistence type="predicted"/>
<evidence type="ECO:0000313" key="2">
    <source>
        <dbReference type="EMBL" id="QJB70349.1"/>
    </source>
</evidence>
<dbReference type="Pfam" id="PF20345">
    <property type="entry name" value="DUF6640"/>
    <property type="match status" value="1"/>
</dbReference>
<feature type="transmembrane region" description="Helical" evidence="1">
    <location>
        <begin position="116"/>
        <end position="135"/>
    </location>
</feature>
<dbReference type="KEGG" id="phao:HF685_14630"/>
<gene>
    <name evidence="2" type="ORF">HF685_14630</name>
</gene>
<feature type="transmembrane region" description="Helical" evidence="1">
    <location>
        <begin position="43"/>
        <end position="62"/>
    </location>
</feature>
<feature type="transmembrane region" description="Helical" evidence="1">
    <location>
        <begin position="7"/>
        <end position="23"/>
    </location>
</feature>
<dbReference type="AlphaFoldDB" id="A0A6H2DNW3"/>
<feature type="transmembrane region" description="Helical" evidence="1">
    <location>
        <begin position="74"/>
        <end position="96"/>
    </location>
</feature>
<dbReference type="RefSeq" id="WP_168820615.1">
    <property type="nucleotide sequence ID" value="NZ_CP051217.1"/>
</dbReference>
<keyword evidence="1" id="KW-0812">Transmembrane</keyword>